<protein>
    <submittedName>
        <fullName evidence="2">Uncharacterized protein</fullName>
    </submittedName>
</protein>
<dbReference type="EMBL" id="JACGWM010000013">
    <property type="protein sequence ID" value="KAL0333012.1"/>
    <property type="molecule type" value="Genomic_DNA"/>
</dbReference>
<dbReference type="CDD" id="cd00303">
    <property type="entry name" value="retropepsin_like"/>
    <property type="match status" value="1"/>
</dbReference>
<proteinExistence type="predicted"/>
<gene>
    <name evidence="2" type="ORF">Scaly_2202700</name>
</gene>
<reference evidence="2" key="1">
    <citation type="submission" date="2020-06" db="EMBL/GenBank/DDBJ databases">
        <authorList>
            <person name="Li T."/>
            <person name="Hu X."/>
            <person name="Zhang T."/>
            <person name="Song X."/>
            <person name="Zhang H."/>
            <person name="Dai N."/>
            <person name="Sheng W."/>
            <person name="Hou X."/>
            <person name="Wei L."/>
        </authorList>
    </citation>
    <scope>NUCLEOTIDE SEQUENCE</scope>
    <source>
        <strain evidence="2">KEN8</strain>
        <tissue evidence="2">Leaf</tissue>
    </source>
</reference>
<sequence length="236" mass="25568">MAMEGKGLLSQRRTPASHEYVCWEKAIGTGPYLKYETEKDKNVKNPSPGPPVKNIPGPSMMGKAEITDPPRKGVIRMIAGGPVSGDSQKARKAQVREAYGASAREVMEVEPVNDVPLIHFDQEEDADRTQGNDALVITALLANYEIERVFTDSGSLADILFGEAYDQMQLGSAPLEAVDTSLYGFAGEVVHSRSTVSLPLTLGTTPLQKTCLLKFLVVDILSAYNVILGQPMLNAF</sequence>
<dbReference type="PANTHER" id="PTHR33240">
    <property type="entry name" value="OS08G0508500 PROTEIN"/>
    <property type="match status" value="1"/>
</dbReference>
<evidence type="ECO:0000256" key="1">
    <source>
        <dbReference type="SAM" id="MobiDB-lite"/>
    </source>
</evidence>
<comment type="caution">
    <text evidence="2">The sequence shown here is derived from an EMBL/GenBank/DDBJ whole genome shotgun (WGS) entry which is preliminary data.</text>
</comment>
<dbReference type="PANTHER" id="PTHR33240:SF8">
    <property type="entry name" value="OS03G0439900 PROTEIN"/>
    <property type="match status" value="1"/>
</dbReference>
<organism evidence="2">
    <name type="scientific">Sesamum calycinum</name>
    <dbReference type="NCBI Taxonomy" id="2727403"/>
    <lineage>
        <taxon>Eukaryota</taxon>
        <taxon>Viridiplantae</taxon>
        <taxon>Streptophyta</taxon>
        <taxon>Embryophyta</taxon>
        <taxon>Tracheophyta</taxon>
        <taxon>Spermatophyta</taxon>
        <taxon>Magnoliopsida</taxon>
        <taxon>eudicotyledons</taxon>
        <taxon>Gunneridae</taxon>
        <taxon>Pentapetalae</taxon>
        <taxon>asterids</taxon>
        <taxon>lamiids</taxon>
        <taxon>Lamiales</taxon>
        <taxon>Pedaliaceae</taxon>
        <taxon>Sesamum</taxon>
    </lineage>
</organism>
<dbReference type="AlphaFoldDB" id="A0AAW2MRB4"/>
<evidence type="ECO:0000313" key="2">
    <source>
        <dbReference type="EMBL" id="KAL0333012.1"/>
    </source>
</evidence>
<accession>A0AAW2MRB4</accession>
<reference evidence="2" key="2">
    <citation type="journal article" date="2024" name="Plant">
        <title>Genomic evolution and insights into agronomic trait innovations of Sesamum species.</title>
        <authorList>
            <person name="Miao H."/>
            <person name="Wang L."/>
            <person name="Qu L."/>
            <person name="Liu H."/>
            <person name="Sun Y."/>
            <person name="Le M."/>
            <person name="Wang Q."/>
            <person name="Wei S."/>
            <person name="Zheng Y."/>
            <person name="Lin W."/>
            <person name="Duan Y."/>
            <person name="Cao H."/>
            <person name="Xiong S."/>
            <person name="Wang X."/>
            <person name="Wei L."/>
            <person name="Li C."/>
            <person name="Ma Q."/>
            <person name="Ju M."/>
            <person name="Zhao R."/>
            <person name="Li G."/>
            <person name="Mu C."/>
            <person name="Tian Q."/>
            <person name="Mei H."/>
            <person name="Zhang T."/>
            <person name="Gao T."/>
            <person name="Zhang H."/>
        </authorList>
    </citation>
    <scope>NUCLEOTIDE SEQUENCE</scope>
    <source>
        <strain evidence="2">KEN8</strain>
    </source>
</reference>
<feature type="region of interest" description="Disordered" evidence="1">
    <location>
        <begin position="38"/>
        <end position="64"/>
    </location>
</feature>
<name>A0AAW2MRB4_9LAMI</name>